<sequence>MTHNTAMGSRLRAWNECLATAAEGNDTLADMLADAGQLCFAAPGSTTEFQVVMRVLLLVFGAVTFLGAVAFLISLYTSMTRGAHERRAALEAGSRSSEAESTPLFAEAEGDEEQWHEKESDKPRSMGHDGKS</sequence>
<dbReference type="Proteomes" id="UP000827549">
    <property type="component" value="Chromosome 4"/>
</dbReference>
<dbReference type="GeneID" id="87809652"/>
<dbReference type="AlphaFoldDB" id="A0AAF1BNB6"/>
<reference evidence="3" key="1">
    <citation type="submission" date="2023-10" db="EMBL/GenBank/DDBJ databases">
        <authorList>
            <person name="Noh H."/>
        </authorList>
    </citation>
    <scope>NUCLEOTIDE SEQUENCE</scope>
    <source>
        <strain evidence="3">DUCC4014</strain>
    </source>
</reference>
<name>A0AAF1BNB6_9TREE</name>
<protein>
    <submittedName>
        <fullName evidence="3">Uncharacterized protein</fullName>
    </submittedName>
</protein>
<organism evidence="3 4">
    <name type="scientific">Vanrija pseudolonga</name>
    <dbReference type="NCBI Taxonomy" id="143232"/>
    <lineage>
        <taxon>Eukaryota</taxon>
        <taxon>Fungi</taxon>
        <taxon>Dikarya</taxon>
        <taxon>Basidiomycota</taxon>
        <taxon>Agaricomycotina</taxon>
        <taxon>Tremellomycetes</taxon>
        <taxon>Trichosporonales</taxon>
        <taxon>Trichosporonaceae</taxon>
        <taxon>Vanrija</taxon>
    </lineage>
</organism>
<keyword evidence="2" id="KW-0812">Transmembrane</keyword>
<evidence type="ECO:0000256" key="1">
    <source>
        <dbReference type="SAM" id="MobiDB-lite"/>
    </source>
</evidence>
<gene>
    <name evidence="3" type="ORF">LOC62_04G006429</name>
</gene>
<evidence type="ECO:0000313" key="3">
    <source>
        <dbReference type="EMBL" id="WOO82949.1"/>
    </source>
</evidence>
<accession>A0AAF1BNB6</accession>
<keyword evidence="4" id="KW-1185">Reference proteome</keyword>
<evidence type="ECO:0000313" key="4">
    <source>
        <dbReference type="Proteomes" id="UP000827549"/>
    </source>
</evidence>
<evidence type="ECO:0000256" key="2">
    <source>
        <dbReference type="SAM" id="Phobius"/>
    </source>
</evidence>
<keyword evidence="2" id="KW-0472">Membrane</keyword>
<feature type="compositionally biased region" description="Basic and acidic residues" evidence="1">
    <location>
        <begin position="113"/>
        <end position="132"/>
    </location>
</feature>
<dbReference type="RefSeq" id="XP_062628981.1">
    <property type="nucleotide sequence ID" value="XM_062772997.1"/>
</dbReference>
<feature type="transmembrane region" description="Helical" evidence="2">
    <location>
        <begin position="55"/>
        <end position="77"/>
    </location>
</feature>
<dbReference type="EMBL" id="CP086717">
    <property type="protein sequence ID" value="WOO82949.1"/>
    <property type="molecule type" value="Genomic_DNA"/>
</dbReference>
<keyword evidence="2" id="KW-1133">Transmembrane helix</keyword>
<proteinExistence type="predicted"/>
<feature type="region of interest" description="Disordered" evidence="1">
    <location>
        <begin position="86"/>
        <end position="132"/>
    </location>
</feature>